<sequence length="107" mass="12041">MAMASSSTRAELLGTTSPPMVSEQVSFDAVAYVLSYEKWFKKMIAQEPDEAVVEVTLADLFHLPYGAKVKEIFPGLFSSRPHVAKWFESLEGRPSWQAVKDRITSWT</sequence>
<accession>A0A166J8U0</accession>
<name>A0A166J8U0_9AGAM</name>
<dbReference type="SUPFAM" id="SSF47616">
    <property type="entry name" value="GST C-terminal domain-like"/>
    <property type="match status" value="1"/>
</dbReference>
<dbReference type="PROSITE" id="PS50405">
    <property type="entry name" value="GST_CTER"/>
    <property type="match status" value="1"/>
</dbReference>
<dbReference type="STRING" id="436010.A0A166J8U0"/>
<dbReference type="Proteomes" id="UP000076532">
    <property type="component" value="Unassembled WGS sequence"/>
</dbReference>
<dbReference type="AlphaFoldDB" id="A0A166J8U0"/>
<protein>
    <recommendedName>
        <fullName evidence="1">GST C-terminal domain-containing protein</fullName>
    </recommendedName>
</protein>
<reference evidence="2 3" key="1">
    <citation type="journal article" date="2016" name="Mol. Biol. Evol.">
        <title>Comparative Genomics of Early-Diverging Mushroom-Forming Fungi Provides Insights into the Origins of Lignocellulose Decay Capabilities.</title>
        <authorList>
            <person name="Nagy L.G."/>
            <person name="Riley R."/>
            <person name="Tritt A."/>
            <person name="Adam C."/>
            <person name="Daum C."/>
            <person name="Floudas D."/>
            <person name="Sun H."/>
            <person name="Yadav J.S."/>
            <person name="Pangilinan J."/>
            <person name="Larsson K.H."/>
            <person name="Matsuura K."/>
            <person name="Barry K."/>
            <person name="Labutti K."/>
            <person name="Kuo R."/>
            <person name="Ohm R.A."/>
            <person name="Bhattacharya S.S."/>
            <person name="Shirouzu T."/>
            <person name="Yoshinaga Y."/>
            <person name="Martin F.M."/>
            <person name="Grigoriev I.V."/>
            <person name="Hibbett D.S."/>
        </authorList>
    </citation>
    <scope>NUCLEOTIDE SEQUENCE [LARGE SCALE GENOMIC DNA]</scope>
    <source>
        <strain evidence="2 3">CBS 109695</strain>
    </source>
</reference>
<dbReference type="OrthoDB" id="249703at2759"/>
<evidence type="ECO:0000313" key="2">
    <source>
        <dbReference type="EMBL" id="KZP20610.1"/>
    </source>
</evidence>
<feature type="domain" description="GST C-terminal" evidence="1">
    <location>
        <begin position="1"/>
        <end position="107"/>
    </location>
</feature>
<keyword evidence="3" id="KW-1185">Reference proteome</keyword>
<dbReference type="InterPro" id="IPR036282">
    <property type="entry name" value="Glutathione-S-Trfase_C_sf"/>
</dbReference>
<dbReference type="Gene3D" id="1.20.1050.10">
    <property type="match status" value="1"/>
</dbReference>
<dbReference type="EMBL" id="KV417553">
    <property type="protein sequence ID" value="KZP20610.1"/>
    <property type="molecule type" value="Genomic_DNA"/>
</dbReference>
<organism evidence="2 3">
    <name type="scientific">Athelia psychrophila</name>
    <dbReference type="NCBI Taxonomy" id="1759441"/>
    <lineage>
        <taxon>Eukaryota</taxon>
        <taxon>Fungi</taxon>
        <taxon>Dikarya</taxon>
        <taxon>Basidiomycota</taxon>
        <taxon>Agaricomycotina</taxon>
        <taxon>Agaricomycetes</taxon>
        <taxon>Agaricomycetidae</taxon>
        <taxon>Atheliales</taxon>
        <taxon>Atheliaceae</taxon>
        <taxon>Athelia</taxon>
    </lineage>
</organism>
<evidence type="ECO:0000313" key="3">
    <source>
        <dbReference type="Proteomes" id="UP000076532"/>
    </source>
</evidence>
<dbReference type="InterPro" id="IPR010987">
    <property type="entry name" value="Glutathione-S-Trfase_C-like"/>
</dbReference>
<gene>
    <name evidence="2" type="ORF">FIBSPDRAFT_954322</name>
</gene>
<proteinExistence type="predicted"/>
<evidence type="ECO:0000259" key="1">
    <source>
        <dbReference type="PROSITE" id="PS50405"/>
    </source>
</evidence>